<feature type="transmembrane region" description="Helical" evidence="8">
    <location>
        <begin position="67"/>
        <end position="100"/>
    </location>
</feature>
<feature type="transmembrane region" description="Helical" evidence="8">
    <location>
        <begin position="340"/>
        <end position="361"/>
    </location>
</feature>
<feature type="transmembrane region" description="Helical" evidence="8">
    <location>
        <begin position="131"/>
        <end position="148"/>
    </location>
</feature>
<name>A0ABP5UBV4_9ACTN</name>
<comment type="caution">
    <text evidence="9">The sequence shown here is derived from an EMBL/GenBank/DDBJ whole genome shotgun (WGS) entry which is preliminary data.</text>
</comment>
<evidence type="ECO:0000256" key="8">
    <source>
        <dbReference type="SAM" id="Phobius"/>
    </source>
</evidence>
<evidence type="ECO:0000313" key="9">
    <source>
        <dbReference type="EMBL" id="GAA2373886.1"/>
    </source>
</evidence>
<dbReference type="Pfam" id="PF09594">
    <property type="entry name" value="GT87"/>
    <property type="match status" value="1"/>
</dbReference>
<keyword evidence="4 8" id="KW-0812">Transmembrane</keyword>
<feature type="transmembrane region" description="Helical" evidence="8">
    <location>
        <begin position="269"/>
        <end position="292"/>
    </location>
</feature>
<keyword evidence="10" id="KW-1185">Reference proteome</keyword>
<evidence type="ECO:0000256" key="6">
    <source>
        <dbReference type="ARBA" id="ARBA00023136"/>
    </source>
</evidence>
<gene>
    <name evidence="9" type="ORF">GCM10010170_076650</name>
</gene>
<feature type="transmembrane region" description="Helical" evidence="8">
    <location>
        <begin position="237"/>
        <end position="257"/>
    </location>
</feature>
<evidence type="ECO:0000256" key="2">
    <source>
        <dbReference type="ARBA" id="ARBA00022475"/>
    </source>
</evidence>
<feature type="transmembrane region" description="Helical" evidence="8">
    <location>
        <begin position="154"/>
        <end position="176"/>
    </location>
</feature>
<dbReference type="EMBL" id="BAAARV010000075">
    <property type="protein sequence ID" value="GAA2373886.1"/>
    <property type="molecule type" value="Genomic_DNA"/>
</dbReference>
<feature type="transmembrane region" description="Helical" evidence="8">
    <location>
        <begin position="312"/>
        <end position="333"/>
    </location>
</feature>
<accession>A0ABP5UBV4</accession>
<comment type="subcellular location">
    <subcellularLocation>
        <location evidence="1">Cell membrane</location>
        <topology evidence="1">Multi-pass membrane protein</topology>
    </subcellularLocation>
</comment>
<evidence type="ECO:0000256" key="5">
    <source>
        <dbReference type="ARBA" id="ARBA00022989"/>
    </source>
</evidence>
<organism evidence="9 10">
    <name type="scientific">Dactylosporangium salmoneum</name>
    <dbReference type="NCBI Taxonomy" id="53361"/>
    <lineage>
        <taxon>Bacteria</taxon>
        <taxon>Bacillati</taxon>
        <taxon>Actinomycetota</taxon>
        <taxon>Actinomycetes</taxon>
        <taxon>Micromonosporales</taxon>
        <taxon>Micromonosporaceae</taxon>
        <taxon>Dactylosporangium</taxon>
    </lineage>
</organism>
<sequence length="384" mass="41562">MSGRQWVGLAVLAVCVALFVAASARWQHQFDLQIYHGAVRSWAHGGDLYAYRQPKTVRVFGFTYPPFAAIAMLPMTIVAWPVAAVALAITSVSGTLLLLWRRFHRWAPTLAGGILLAAAEPWRDTLSLGQINLVLLTLVGVDLLYLVGRHPGAGILIGVAAGIKLTPAVFIAYLLLARRYRAGFIAAGTALATVGLGWLIAPGASRAYWTSLVWRTGRVGEIFSVPNQSLDGALTRMHAPAAVWPALVVVILAVWAYRVRRAAAADDAWAGLALTGVAVCLISPISWVHHLVWQIPALLVLVDRRADRRHRYWYLLLGAGIYGLMATRVLWLFKDPANPLYLPGANMHVITGLVLLLTVPVKSAPRPTTVLPAPATRPSLAETA</sequence>
<keyword evidence="5 8" id="KW-1133">Transmembrane helix</keyword>
<keyword evidence="2" id="KW-1003">Cell membrane</keyword>
<proteinExistence type="inferred from homology"/>
<keyword evidence="6 8" id="KW-0472">Membrane</keyword>
<evidence type="ECO:0000256" key="7">
    <source>
        <dbReference type="ARBA" id="ARBA00024033"/>
    </source>
</evidence>
<evidence type="ECO:0000256" key="1">
    <source>
        <dbReference type="ARBA" id="ARBA00004651"/>
    </source>
</evidence>
<dbReference type="InterPro" id="IPR018584">
    <property type="entry name" value="GT87"/>
</dbReference>
<keyword evidence="3" id="KW-0808">Transferase</keyword>
<dbReference type="RefSeq" id="WP_344617532.1">
    <property type="nucleotide sequence ID" value="NZ_BAAARV010000075.1"/>
</dbReference>
<evidence type="ECO:0000313" key="10">
    <source>
        <dbReference type="Proteomes" id="UP001501444"/>
    </source>
</evidence>
<feature type="transmembrane region" description="Helical" evidence="8">
    <location>
        <begin position="183"/>
        <end position="201"/>
    </location>
</feature>
<reference evidence="10" key="1">
    <citation type="journal article" date="2019" name="Int. J. Syst. Evol. Microbiol.">
        <title>The Global Catalogue of Microorganisms (GCM) 10K type strain sequencing project: providing services to taxonomists for standard genome sequencing and annotation.</title>
        <authorList>
            <consortium name="The Broad Institute Genomics Platform"/>
            <consortium name="The Broad Institute Genome Sequencing Center for Infectious Disease"/>
            <person name="Wu L."/>
            <person name="Ma J."/>
        </authorList>
    </citation>
    <scope>NUCLEOTIDE SEQUENCE [LARGE SCALE GENOMIC DNA]</scope>
    <source>
        <strain evidence="10">JCM 3272</strain>
    </source>
</reference>
<evidence type="ECO:0000256" key="3">
    <source>
        <dbReference type="ARBA" id="ARBA00022679"/>
    </source>
</evidence>
<dbReference type="Proteomes" id="UP001501444">
    <property type="component" value="Unassembled WGS sequence"/>
</dbReference>
<evidence type="ECO:0000256" key="4">
    <source>
        <dbReference type="ARBA" id="ARBA00022692"/>
    </source>
</evidence>
<protein>
    <submittedName>
        <fullName evidence="9">Glycosyltransferase 87 family protein</fullName>
    </submittedName>
</protein>
<comment type="similarity">
    <text evidence="7">Belongs to the glycosyltransferase 87 family.</text>
</comment>